<dbReference type="EMBL" id="JOJR01000481">
    <property type="protein sequence ID" value="RCN37297.1"/>
    <property type="molecule type" value="Genomic_DNA"/>
</dbReference>
<dbReference type="AlphaFoldDB" id="A0A368G3U7"/>
<dbReference type="Proteomes" id="UP000252519">
    <property type="component" value="Unassembled WGS sequence"/>
</dbReference>
<organism evidence="1 2">
    <name type="scientific">Ancylostoma caninum</name>
    <name type="common">Dog hookworm</name>
    <dbReference type="NCBI Taxonomy" id="29170"/>
    <lineage>
        <taxon>Eukaryota</taxon>
        <taxon>Metazoa</taxon>
        <taxon>Ecdysozoa</taxon>
        <taxon>Nematoda</taxon>
        <taxon>Chromadorea</taxon>
        <taxon>Rhabditida</taxon>
        <taxon>Rhabditina</taxon>
        <taxon>Rhabditomorpha</taxon>
        <taxon>Strongyloidea</taxon>
        <taxon>Ancylostomatidae</taxon>
        <taxon>Ancylostomatinae</taxon>
        <taxon>Ancylostoma</taxon>
    </lineage>
</organism>
<accession>A0A368G3U7</accession>
<protein>
    <submittedName>
        <fullName evidence="1">Uncharacterized protein</fullName>
    </submittedName>
</protein>
<evidence type="ECO:0000313" key="2">
    <source>
        <dbReference type="Proteomes" id="UP000252519"/>
    </source>
</evidence>
<sequence length="64" mass="7610">MWEECEELAKKSHYNKCSIAVPLILDNEEIKNKIKVWDVEYNLDQVPVQRYCWDACLKAILKPN</sequence>
<reference evidence="1 2" key="1">
    <citation type="submission" date="2014-10" db="EMBL/GenBank/DDBJ databases">
        <title>Draft genome of the hookworm Ancylostoma caninum.</title>
        <authorList>
            <person name="Mitreva M."/>
        </authorList>
    </citation>
    <scope>NUCLEOTIDE SEQUENCE [LARGE SCALE GENOMIC DNA]</scope>
    <source>
        <strain evidence="1 2">Baltimore</strain>
    </source>
</reference>
<name>A0A368G3U7_ANCCA</name>
<gene>
    <name evidence="1" type="ORF">ANCCAN_16814</name>
</gene>
<proteinExistence type="predicted"/>
<evidence type="ECO:0000313" key="1">
    <source>
        <dbReference type="EMBL" id="RCN37297.1"/>
    </source>
</evidence>
<comment type="caution">
    <text evidence="1">The sequence shown here is derived from an EMBL/GenBank/DDBJ whole genome shotgun (WGS) entry which is preliminary data.</text>
</comment>
<keyword evidence="2" id="KW-1185">Reference proteome</keyword>